<dbReference type="OrthoDB" id="6580598at2759"/>
<sequence>MFGDNFVKQLQSIPLSNDAVAHRIGDIAEDVQHQLFVKLCDRSFSIRLDVSTKSNNNAHLIAYVRFYDGMSATELLFCKPIYLKATEAKAPGS</sequence>
<gene>
    <name evidence="1" type="ORF">AVEN_14593_1</name>
</gene>
<dbReference type="Proteomes" id="UP000499080">
    <property type="component" value="Unassembled WGS sequence"/>
</dbReference>
<comment type="caution">
    <text evidence="1">The sequence shown here is derived from an EMBL/GenBank/DDBJ whole genome shotgun (WGS) entry which is preliminary data.</text>
</comment>
<evidence type="ECO:0000313" key="1">
    <source>
        <dbReference type="EMBL" id="GBM03097.1"/>
    </source>
</evidence>
<reference evidence="1 2" key="1">
    <citation type="journal article" date="2019" name="Sci. Rep.">
        <title>Orb-weaving spider Araneus ventricosus genome elucidates the spidroin gene catalogue.</title>
        <authorList>
            <person name="Kono N."/>
            <person name="Nakamura H."/>
            <person name="Ohtoshi R."/>
            <person name="Moran D.A.P."/>
            <person name="Shinohara A."/>
            <person name="Yoshida Y."/>
            <person name="Fujiwara M."/>
            <person name="Mori M."/>
            <person name="Tomita M."/>
            <person name="Arakawa K."/>
        </authorList>
    </citation>
    <scope>NUCLEOTIDE SEQUENCE [LARGE SCALE GENOMIC DNA]</scope>
</reference>
<dbReference type="PANTHER" id="PTHR45913:SF19">
    <property type="entry name" value="LOW QUALITY PROTEIN: ZINC FINGER BED DOMAIN-CONTAINING PROTEIN 5-LIKE"/>
    <property type="match status" value="1"/>
</dbReference>
<keyword evidence="2" id="KW-1185">Reference proteome</keyword>
<proteinExistence type="predicted"/>
<evidence type="ECO:0000313" key="2">
    <source>
        <dbReference type="Proteomes" id="UP000499080"/>
    </source>
</evidence>
<dbReference type="AlphaFoldDB" id="A0A4Y2CH76"/>
<dbReference type="EMBL" id="BGPR01000186">
    <property type="protein sequence ID" value="GBM03097.1"/>
    <property type="molecule type" value="Genomic_DNA"/>
</dbReference>
<organism evidence="1 2">
    <name type="scientific">Araneus ventricosus</name>
    <name type="common">Orbweaver spider</name>
    <name type="synonym">Epeira ventricosa</name>
    <dbReference type="NCBI Taxonomy" id="182803"/>
    <lineage>
        <taxon>Eukaryota</taxon>
        <taxon>Metazoa</taxon>
        <taxon>Ecdysozoa</taxon>
        <taxon>Arthropoda</taxon>
        <taxon>Chelicerata</taxon>
        <taxon>Arachnida</taxon>
        <taxon>Araneae</taxon>
        <taxon>Araneomorphae</taxon>
        <taxon>Entelegynae</taxon>
        <taxon>Araneoidea</taxon>
        <taxon>Araneidae</taxon>
        <taxon>Araneus</taxon>
    </lineage>
</organism>
<protein>
    <submittedName>
        <fullName evidence="1">Uncharacterized protein</fullName>
    </submittedName>
</protein>
<name>A0A4Y2CH76_ARAVE</name>
<accession>A0A4Y2CH76</accession>
<dbReference type="PANTHER" id="PTHR45913">
    <property type="entry name" value="EPM2A-INTERACTING PROTEIN 1"/>
    <property type="match status" value="1"/>
</dbReference>